<dbReference type="OrthoDB" id="68020at2759"/>
<proteinExistence type="predicted"/>
<keyword evidence="1" id="KW-0732">Signal</keyword>
<feature type="non-terminal residue" evidence="2">
    <location>
        <position position="116"/>
    </location>
</feature>
<reference evidence="2 3" key="1">
    <citation type="journal article" date="2019" name="Genome Biol. Evol.">
        <title>Insights into the evolution of the New World diploid cottons (Gossypium, subgenus Houzingenia) based on genome sequencing.</title>
        <authorList>
            <person name="Grover C.E."/>
            <person name="Arick M.A. 2nd"/>
            <person name="Thrash A."/>
            <person name="Conover J.L."/>
            <person name="Sanders W.S."/>
            <person name="Peterson D.G."/>
            <person name="Frelichowski J.E."/>
            <person name="Scheffler J.A."/>
            <person name="Scheffler B.E."/>
            <person name="Wendel J.F."/>
        </authorList>
    </citation>
    <scope>NUCLEOTIDE SEQUENCE [LARGE SCALE GENOMIC DNA]</scope>
    <source>
        <strain evidence="2">0</strain>
        <tissue evidence="2">Leaf</tissue>
    </source>
</reference>
<feature type="signal peptide" evidence="1">
    <location>
        <begin position="1"/>
        <end position="15"/>
    </location>
</feature>
<feature type="chain" id="PRO_5029696211" evidence="1">
    <location>
        <begin position="16"/>
        <end position="116"/>
    </location>
</feature>
<comment type="caution">
    <text evidence="2">The sequence shown here is derived from an EMBL/GenBank/DDBJ whole genome shotgun (WGS) entry which is preliminary data.</text>
</comment>
<evidence type="ECO:0000313" key="3">
    <source>
        <dbReference type="Proteomes" id="UP000593560"/>
    </source>
</evidence>
<protein>
    <submittedName>
        <fullName evidence="2">Uncharacterized protein</fullName>
    </submittedName>
</protein>
<accession>A0A7J9GN80</accession>
<name>A0A7J9GN80_9ROSI</name>
<dbReference type="AlphaFoldDB" id="A0A7J9GN80"/>
<keyword evidence="3" id="KW-1185">Reference proteome</keyword>
<evidence type="ECO:0000256" key="1">
    <source>
        <dbReference type="SAM" id="SignalP"/>
    </source>
</evidence>
<gene>
    <name evidence="2" type="ORF">Gohar_009553</name>
</gene>
<evidence type="ECO:0000313" key="2">
    <source>
        <dbReference type="EMBL" id="MBA0799017.1"/>
    </source>
</evidence>
<organism evidence="2 3">
    <name type="scientific">Gossypium harknessii</name>
    <dbReference type="NCBI Taxonomy" id="34285"/>
    <lineage>
        <taxon>Eukaryota</taxon>
        <taxon>Viridiplantae</taxon>
        <taxon>Streptophyta</taxon>
        <taxon>Embryophyta</taxon>
        <taxon>Tracheophyta</taxon>
        <taxon>Spermatophyta</taxon>
        <taxon>Magnoliopsida</taxon>
        <taxon>eudicotyledons</taxon>
        <taxon>Gunneridae</taxon>
        <taxon>Pentapetalae</taxon>
        <taxon>rosids</taxon>
        <taxon>malvids</taxon>
        <taxon>Malvales</taxon>
        <taxon>Malvaceae</taxon>
        <taxon>Malvoideae</taxon>
        <taxon>Gossypium</taxon>
    </lineage>
</organism>
<dbReference type="Proteomes" id="UP000593560">
    <property type="component" value="Unassembled WGS sequence"/>
</dbReference>
<sequence length="116" mass="12942">LLFSFIIAFISCVLSASSDKSSVLSHAASFTKESQEIVTGSTCDEGVGGATKLRRLKRRSEDTELYDVDRAEKLKSIAQDEFVSRQEKDFLSIMVSVYSTRFPTSNALELFKDEET</sequence>
<dbReference type="EMBL" id="JABFAD010000005">
    <property type="protein sequence ID" value="MBA0799017.1"/>
    <property type="molecule type" value="Genomic_DNA"/>
</dbReference>